<feature type="domain" description="ABC transporter" evidence="3">
    <location>
        <begin position="11"/>
        <end position="256"/>
    </location>
</feature>
<proteinExistence type="predicted"/>
<dbReference type="PANTHER" id="PTHR24220">
    <property type="entry name" value="IMPORT ATP-BINDING PROTEIN"/>
    <property type="match status" value="1"/>
</dbReference>
<reference evidence="4 5" key="1">
    <citation type="submission" date="2020-08" db="EMBL/GenBank/DDBJ databases">
        <title>A Genomic Blueprint of the Chicken Gut Microbiome.</title>
        <authorList>
            <person name="Gilroy R."/>
            <person name="Ravi A."/>
            <person name="Getino M."/>
            <person name="Pursley I."/>
            <person name="Horton D.L."/>
            <person name="Alikhan N.-F."/>
            <person name="Baker D."/>
            <person name="Gharbi K."/>
            <person name="Hall N."/>
            <person name="Watson M."/>
            <person name="Adriaenssens E.M."/>
            <person name="Foster-Nyarko E."/>
            <person name="Jarju S."/>
            <person name="Secka A."/>
            <person name="Antonio M."/>
            <person name="Oren A."/>
            <person name="Chaudhuri R."/>
            <person name="La Ragione R.M."/>
            <person name="Hildebrand F."/>
            <person name="Pallen M.J."/>
        </authorList>
    </citation>
    <scope>NUCLEOTIDE SEQUENCE [LARGE SCALE GENOMIC DNA]</scope>
    <source>
        <strain evidence="4 5">Sa4CUA7</strain>
    </source>
</reference>
<evidence type="ECO:0000259" key="3">
    <source>
        <dbReference type="PROSITE" id="PS50893"/>
    </source>
</evidence>
<keyword evidence="1" id="KW-0547">Nucleotide-binding</keyword>
<dbReference type="InterPro" id="IPR003439">
    <property type="entry name" value="ABC_transporter-like_ATP-bd"/>
</dbReference>
<name>A0ABR8S5A7_9MICO</name>
<evidence type="ECO:0000256" key="1">
    <source>
        <dbReference type="ARBA" id="ARBA00022741"/>
    </source>
</evidence>
<dbReference type="InterPro" id="IPR017871">
    <property type="entry name" value="ABC_transporter-like_CS"/>
</dbReference>
<dbReference type="InterPro" id="IPR027417">
    <property type="entry name" value="P-loop_NTPase"/>
</dbReference>
<comment type="caution">
    <text evidence="4">The sequence shown here is derived from an EMBL/GenBank/DDBJ whole genome shotgun (WGS) entry which is preliminary data.</text>
</comment>
<dbReference type="GO" id="GO:0005524">
    <property type="term" value="F:ATP binding"/>
    <property type="evidence" value="ECO:0007669"/>
    <property type="project" value="UniProtKB-KW"/>
</dbReference>
<evidence type="ECO:0000313" key="4">
    <source>
        <dbReference type="EMBL" id="MBD7958651.1"/>
    </source>
</evidence>
<dbReference type="Gene3D" id="3.40.50.300">
    <property type="entry name" value="P-loop containing nucleotide triphosphate hydrolases"/>
    <property type="match status" value="1"/>
</dbReference>
<dbReference type="RefSeq" id="WP_191719851.1">
    <property type="nucleotide sequence ID" value="NZ_JACSQP010000011.1"/>
</dbReference>
<accession>A0ABR8S5A7</accession>
<evidence type="ECO:0000313" key="5">
    <source>
        <dbReference type="Proteomes" id="UP000648352"/>
    </source>
</evidence>
<dbReference type="SMART" id="SM00382">
    <property type="entry name" value="AAA"/>
    <property type="match status" value="1"/>
</dbReference>
<dbReference type="InterPro" id="IPR015854">
    <property type="entry name" value="ABC_transpr_LolD-like"/>
</dbReference>
<sequence length="259" mass="27477">MTTSADADISIRCDDLSIAHAASAERVVDGVTFTLPRAGTLALMGPTGSGKSTLAAVLAGRGGEGLSFVGGSAVVEGVRVGRRGRSHRVHTYLTGYLPQRAGADLPARMTVAEVVGEPITSRDRRVNQRALAVRVAALLDELHLPLGAAEKYPYELSAGMRQRVALARALVLRPRLLVADEPYANLDVEVRYAARDAILRRRQEYGMAALIVTNDATAVDELDADVLVLRGGHVVAAGHGTRDLLWTPGDDGNQKLVVS</sequence>
<gene>
    <name evidence="4" type="ORF">H9651_13485</name>
</gene>
<dbReference type="Proteomes" id="UP000648352">
    <property type="component" value="Unassembled WGS sequence"/>
</dbReference>
<dbReference type="PROSITE" id="PS50893">
    <property type="entry name" value="ABC_TRANSPORTER_2"/>
    <property type="match status" value="1"/>
</dbReference>
<keyword evidence="2 4" id="KW-0067">ATP-binding</keyword>
<keyword evidence="5" id="KW-1185">Reference proteome</keyword>
<protein>
    <submittedName>
        <fullName evidence="4">ATP-binding cassette domain-containing protein</fullName>
    </submittedName>
</protein>
<dbReference type="InterPro" id="IPR003593">
    <property type="entry name" value="AAA+_ATPase"/>
</dbReference>
<dbReference type="EMBL" id="JACSQP010000011">
    <property type="protein sequence ID" value="MBD7958651.1"/>
    <property type="molecule type" value="Genomic_DNA"/>
</dbReference>
<dbReference type="SUPFAM" id="SSF52540">
    <property type="entry name" value="P-loop containing nucleoside triphosphate hydrolases"/>
    <property type="match status" value="1"/>
</dbReference>
<evidence type="ECO:0000256" key="2">
    <source>
        <dbReference type="ARBA" id="ARBA00022840"/>
    </source>
</evidence>
<dbReference type="Pfam" id="PF00005">
    <property type="entry name" value="ABC_tran"/>
    <property type="match status" value="1"/>
</dbReference>
<dbReference type="PROSITE" id="PS00211">
    <property type="entry name" value="ABC_TRANSPORTER_1"/>
    <property type="match status" value="1"/>
</dbReference>
<organism evidence="4 5">
    <name type="scientific">Microbacterium pullorum</name>
    <dbReference type="NCBI Taxonomy" id="2762236"/>
    <lineage>
        <taxon>Bacteria</taxon>
        <taxon>Bacillati</taxon>
        <taxon>Actinomycetota</taxon>
        <taxon>Actinomycetes</taxon>
        <taxon>Micrococcales</taxon>
        <taxon>Microbacteriaceae</taxon>
        <taxon>Microbacterium</taxon>
    </lineage>
</organism>